<sequence>MDQSQVESRMTSPFETTANISYKDIKATARIVSEEPRSCTVSFTSPSSLNGMSFAFAKDKLTVDYNGISFDLDPSNLPGGAVAKMVVSAVNSATEPQGVHVELKESSVEVSGLIEAGEFLLKLDPKSGNFLKLSIPASELEMEFINFCPL</sequence>
<proteinExistence type="predicted"/>
<reference evidence="1" key="1">
    <citation type="submission" date="2019-11" db="EMBL/GenBank/DDBJ databases">
        <authorList>
            <person name="Feng L."/>
        </authorList>
    </citation>
    <scope>NUCLEOTIDE SEQUENCE</scope>
    <source>
        <strain evidence="1">AundefinedLFYP135</strain>
    </source>
</reference>
<accession>A0A6N2S4Z2</accession>
<evidence type="ECO:0000313" key="1">
    <source>
        <dbReference type="EMBL" id="VYS88094.1"/>
    </source>
</evidence>
<dbReference type="AlphaFoldDB" id="A0A6N2S4Z2"/>
<name>A0A6N2S4Z2_9FIRM</name>
<protein>
    <submittedName>
        <fullName evidence="1">Uncharacterized protein</fullName>
    </submittedName>
</protein>
<gene>
    <name evidence="1" type="ORF">AULFYP135_00751</name>
</gene>
<organism evidence="1">
    <name type="scientific">uncultured Anaerotruncus sp</name>
    <dbReference type="NCBI Taxonomy" id="905011"/>
    <lineage>
        <taxon>Bacteria</taxon>
        <taxon>Bacillati</taxon>
        <taxon>Bacillota</taxon>
        <taxon>Clostridia</taxon>
        <taxon>Eubacteriales</taxon>
        <taxon>Oscillospiraceae</taxon>
        <taxon>Anaerotruncus</taxon>
        <taxon>environmental samples</taxon>
    </lineage>
</organism>
<dbReference type="EMBL" id="CACRSL010000003">
    <property type="protein sequence ID" value="VYS88094.1"/>
    <property type="molecule type" value="Genomic_DNA"/>
</dbReference>